<protein>
    <submittedName>
        <fullName evidence="2">Stage II sporulation protein D</fullName>
    </submittedName>
</protein>
<evidence type="ECO:0000259" key="1">
    <source>
        <dbReference type="Pfam" id="PF08486"/>
    </source>
</evidence>
<sequence length="308" mass="33217">MLLALFAFLGVILILPLIIVELMGGSGNKTAKDNELISVYFADEDEVKEINAGEYLVGVVAAEMPAEFDEEALKAQAAAARTYMTYHSAKSKEHKGGAAVCTDHTHCQAWVDINDKMEAWGGDAKKYRKKIENAVSDTADELIKYNGEPINAVFFSTSSGHTENSADVWGEALPYLVSVESPGEENAPKFTSEASFTLDEAKSRLSGAFNITSFTEPLFSDIERTDSGAVKTVNVCGNTVKGTELRTAFDLNSANIEITEADGAVKFNVRGYGHGVGMSQYGANAMAKNGADYKEILTHYYTGAEVSK</sequence>
<dbReference type="AlphaFoldDB" id="A0A9D1KQ15"/>
<evidence type="ECO:0000313" key="2">
    <source>
        <dbReference type="EMBL" id="HIT85409.1"/>
    </source>
</evidence>
<gene>
    <name evidence="2" type="primary">spoIID</name>
    <name evidence="2" type="ORF">IAA60_05830</name>
</gene>
<dbReference type="GO" id="GO:0030435">
    <property type="term" value="P:sporulation resulting in formation of a cellular spore"/>
    <property type="evidence" value="ECO:0007669"/>
    <property type="project" value="InterPro"/>
</dbReference>
<name>A0A9D1KQ15_9FIRM</name>
<dbReference type="InterPro" id="IPR014225">
    <property type="entry name" value="Spore_II_D_firmicutes"/>
</dbReference>
<dbReference type="InterPro" id="IPR013486">
    <property type="entry name" value="SpoIID/LytB"/>
</dbReference>
<feature type="domain" description="Sporulation stage II protein D amidase enhancer LytB N-terminal" evidence="1">
    <location>
        <begin position="45"/>
        <end position="145"/>
    </location>
</feature>
<dbReference type="EMBL" id="DVLU01000055">
    <property type="protein sequence ID" value="HIT85409.1"/>
    <property type="molecule type" value="Genomic_DNA"/>
</dbReference>
<dbReference type="Pfam" id="PF08486">
    <property type="entry name" value="SpoIID"/>
    <property type="match status" value="1"/>
</dbReference>
<proteinExistence type="predicted"/>
<comment type="caution">
    <text evidence="2">The sequence shown here is derived from an EMBL/GenBank/DDBJ whole genome shotgun (WGS) entry which is preliminary data.</text>
</comment>
<dbReference type="InterPro" id="IPR051922">
    <property type="entry name" value="Bact_Sporulation_Assoc"/>
</dbReference>
<accession>A0A9D1KQ15</accession>
<organism evidence="2 3">
    <name type="scientific">Candidatus Ornithomonoglobus intestinigallinarum</name>
    <dbReference type="NCBI Taxonomy" id="2840894"/>
    <lineage>
        <taxon>Bacteria</taxon>
        <taxon>Bacillati</taxon>
        <taxon>Bacillota</taxon>
        <taxon>Clostridia</taxon>
        <taxon>Candidatus Ornithomonoglobus</taxon>
    </lineage>
</organism>
<dbReference type="NCBIfam" id="TIGR02870">
    <property type="entry name" value="spore_II_D"/>
    <property type="match status" value="1"/>
</dbReference>
<reference evidence="2" key="2">
    <citation type="journal article" date="2021" name="PeerJ">
        <title>Extensive microbial diversity within the chicken gut microbiome revealed by metagenomics and culture.</title>
        <authorList>
            <person name="Gilroy R."/>
            <person name="Ravi A."/>
            <person name="Getino M."/>
            <person name="Pursley I."/>
            <person name="Horton D.L."/>
            <person name="Alikhan N.F."/>
            <person name="Baker D."/>
            <person name="Gharbi K."/>
            <person name="Hall N."/>
            <person name="Watson M."/>
            <person name="Adriaenssens E.M."/>
            <person name="Foster-Nyarko E."/>
            <person name="Jarju S."/>
            <person name="Secka A."/>
            <person name="Antonio M."/>
            <person name="Oren A."/>
            <person name="Chaudhuri R.R."/>
            <person name="La Ragione R."/>
            <person name="Hildebrand F."/>
            <person name="Pallen M.J."/>
        </authorList>
    </citation>
    <scope>NUCLEOTIDE SEQUENCE</scope>
    <source>
        <strain evidence="2">CHK181-108</strain>
    </source>
</reference>
<dbReference type="GO" id="GO:0030288">
    <property type="term" value="C:outer membrane-bounded periplasmic space"/>
    <property type="evidence" value="ECO:0007669"/>
    <property type="project" value="TreeGrafter"/>
</dbReference>
<dbReference type="Proteomes" id="UP000824165">
    <property type="component" value="Unassembled WGS sequence"/>
</dbReference>
<dbReference type="InterPro" id="IPR013693">
    <property type="entry name" value="SpoIID/LytB_N"/>
</dbReference>
<dbReference type="PANTHER" id="PTHR30032">
    <property type="entry name" value="N-ACETYLMURAMOYL-L-ALANINE AMIDASE-RELATED"/>
    <property type="match status" value="1"/>
</dbReference>
<dbReference type="NCBIfam" id="TIGR02669">
    <property type="entry name" value="SpoIID_LytB"/>
    <property type="match status" value="1"/>
</dbReference>
<dbReference type="PANTHER" id="PTHR30032:SF4">
    <property type="entry name" value="AMIDASE ENHANCER"/>
    <property type="match status" value="1"/>
</dbReference>
<reference evidence="2" key="1">
    <citation type="submission" date="2020-10" db="EMBL/GenBank/DDBJ databases">
        <authorList>
            <person name="Gilroy R."/>
        </authorList>
    </citation>
    <scope>NUCLEOTIDE SEQUENCE</scope>
    <source>
        <strain evidence="2">CHK181-108</strain>
    </source>
</reference>
<evidence type="ECO:0000313" key="3">
    <source>
        <dbReference type="Proteomes" id="UP000824165"/>
    </source>
</evidence>